<evidence type="ECO:0000256" key="5">
    <source>
        <dbReference type="SAM" id="MobiDB-lite"/>
    </source>
</evidence>
<name>A0A852WQ45_9MICO</name>
<evidence type="ECO:0000313" key="8">
    <source>
        <dbReference type="Proteomes" id="UP000573599"/>
    </source>
</evidence>
<dbReference type="CDD" id="cd06583">
    <property type="entry name" value="PGRP"/>
    <property type="match status" value="1"/>
</dbReference>
<dbReference type="SMART" id="SM00644">
    <property type="entry name" value="Ami_2"/>
    <property type="match status" value="1"/>
</dbReference>
<evidence type="ECO:0000256" key="4">
    <source>
        <dbReference type="ARBA" id="ARBA00023316"/>
    </source>
</evidence>
<sequence>MKGSAPYAGGVRRLAMATAAMVVLLGAGVALETALVGQAERGAETAPALTTPTSGTPTGGAPAGEPTATVTTGLDPAVAPRIVVDHLEFGAARKAETAAYAKRHYGTATWRLTPTLIVLHYTESDTYASARSLFESDVPNRGELPGACSHYVIDKDGTIHELVPPTVMCRHTVGLNHLAIGIEFVQSSSGHDPRWAVQQVLRRRAQVAAGVALVEALQRRFSISDESVIGHAMANDAKGFRDLEGWRNDHLDWQRPEVVQFRSMLTMSP</sequence>
<dbReference type="GO" id="GO:0071555">
    <property type="term" value="P:cell wall organization"/>
    <property type="evidence" value="ECO:0007669"/>
    <property type="project" value="UniProtKB-KW"/>
</dbReference>
<feature type="region of interest" description="Disordered" evidence="5">
    <location>
        <begin position="42"/>
        <end position="70"/>
    </location>
</feature>
<dbReference type="SUPFAM" id="SSF55846">
    <property type="entry name" value="N-acetylmuramoyl-L-alanine amidase-like"/>
    <property type="match status" value="1"/>
</dbReference>
<dbReference type="AlphaFoldDB" id="A0A852WQ45"/>
<dbReference type="Proteomes" id="UP000573599">
    <property type="component" value="Unassembled WGS sequence"/>
</dbReference>
<gene>
    <name evidence="7" type="ORF">BJ986_001849</name>
</gene>
<reference evidence="7 8" key="1">
    <citation type="submission" date="2020-07" db="EMBL/GenBank/DDBJ databases">
        <title>Sequencing the genomes of 1000 actinobacteria strains.</title>
        <authorList>
            <person name="Klenk H.-P."/>
        </authorList>
    </citation>
    <scope>NUCLEOTIDE SEQUENCE [LARGE SCALE GENOMIC DNA]</scope>
    <source>
        <strain evidence="7 8">DSM 23987</strain>
    </source>
</reference>
<protein>
    <recommendedName>
        <fullName evidence="2">N-acetylmuramoyl-L-alanine amidase</fullName>
        <ecNumber evidence="2">3.5.1.28</ecNumber>
    </recommendedName>
</protein>
<proteinExistence type="predicted"/>
<dbReference type="InterPro" id="IPR002502">
    <property type="entry name" value="Amidase_domain"/>
</dbReference>
<comment type="caution">
    <text evidence="7">The sequence shown here is derived from an EMBL/GenBank/DDBJ whole genome shotgun (WGS) entry which is preliminary data.</text>
</comment>
<dbReference type="GO" id="GO:0008745">
    <property type="term" value="F:N-acetylmuramoyl-L-alanine amidase activity"/>
    <property type="evidence" value="ECO:0007669"/>
    <property type="project" value="UniProtKB-EC"/>
</dbReference>
<dbReference type="Pfam" id="PF01510">
    <property type="entry name" value="Amidase_2"/>
    <property type="match status" value="1"/>
</dbReference>
<dbReference type="InterPro" id="IPR051206">
    <property type="entry name" value="NAMLAA_amidase_2"/>
</dbReference>
<dbReference type="RefSeq" id="WP_179421716.1">
    <property type="nucleotide sequence ID" value="NZ_JACCAB010000001.1"/>
</dbReference>
<keyword evidence="8" id="KW-1185">Reference proteome</keyword>
<dbReference type="PANTHER" id="PTHR30417:SF1">
    <property type="entry name" value="N-ACETYLMURAMOYL-L-ALANINE AMIDASE AMID"/>
    <property type="match status" value="1"/>
</dbReference>
<dbReference type="EMBL" id="JACCAB010000001">
    <property type="protein sequence ID" value="NYG07362.1"/>
    <property type="molecule type" value="Genomic_DNA"/>
</dbReference>
<organism evidence="7 8">
    <name type="scientific">Pedococcus badiiscoriae</name>
    <dbReference type="NCBI Taxonomy" id="642776"/>
    <lineage>
        <taxon>Bacteria</taxon>
        <taxon>Bacillati</taxon>
        <taxon>Actinomycetota</taxon>
        <taxon>Actinomycetes</taxon>
        <taxon>Micrococcales</taxon>
        <taxon>Intrasporangiaceae</taxon>
        <taxon>Pedococcus</taxon>
    </lineage>
</organism>
<evidence type="ECO:0000313" key="7">
    <source>
        <dbReference type="EMBL" id="NYG07362.1"/>
    </source>
</evidence>
<evidence type="ECO:0000256" key="2">
    <source>
        <dbReference type="ARBA" id="ARBA00011901"/>
    </source>
</evidence>
<dbReference type="GO" id="GO:0009254">
    <property type="term" value="P:peptidoglycan turnover"/>
    <property type="evidence" value="ECO:0007669"/>
    <property type="project" value="TreeGrafter"/>
</dbReference>
<feature type="compositionally biased region" description="Low complexity" evidence="5">
    <location>
        <begin position="45"/>
        <end position="56"/>
    </location>
</feature>
<accession>A0A852WQ45</accession>
<keyword evidence="3" id="KW-0378">Hydrolase</keyword>
<dbReference type="PANTHER" id="PTHR30417">
    <property type="entry name" value="N-ACETYLMURAMOYL-L-ALANINE AMIDASE AMID"/>
    <property type="match status" value="1"/>
</dbReference>
<dbReference type="EC" id="3.5.1.28" evidence="2"/>
<feature type="domain" description="N-acetylmuramoyl-L-alanine amidase" evidence="6">
    <location>
        <begin position="100"/>
        <end position="244"/>
    </location>
</feature>
<dbReference type="Gene3D" id="3.40.80.10">
    <property type="entry name" value="Peptidoglycan recognition protein-like"/>
    <property type="match status" value="1"/>
</dbReference>
<evidence type="ECO:0000259" key="6">
    <source>
        <dbReference type="SMART" id="SM00644"/>
    </source>
</evidence>
<evidence type="ECO:0000256" key="1">
    <source>
        <dbReference type="ARBA" id="ARBA00001561"/>
    </source>
</evidence>
<evidence type="ECO:0000256" key="3">
    <source>
        <dbReference type="ARBA" id="ARBA00022801"/>
    </source>
</evidence>
<dbReference type="GO" id="GO:0009253">
    <property type="term" value="P:peptidoglycan catabolic process"/>
    <property type="evidence" value="ECO:0007669"/>
    <property type="project" value="InterPro"/>
</dbReference>
<keyword evidence="4" id="KW-0961">Cell wall biogenesis/degradation</keyword>
<dbReference type="InterPro" id="IPR036505">
    <property type="entry name" value="Amidase/PGRP_sf"/>
</dbReference>
<comment type="catalytic activity">
    <reaction evidence="1">
        <text>Hydrolyzes the link between N-acetylmuramoyl residues and L-amino acid residues in certain cell-wall glycopeptides.</text>
        <dbReference type="EC" id="3.5.1.28"/>
    </reaction>
</comment>